<gene>
    <name evidence="2" type="ORF">ANN_22061</name>
</gene>
<evidence type="ECO:0000313" key="2">
    <source>
        <dbReference type="EMBL" id="KAJ4429857.1"/>
    </source>
</evidence>
<proteinExistence type="predicted"/>
<evidence type="ECO:0000256" key="1">
    <source>
        <dbReference type="SAM" id="MobiDB-lite"/>
    </source>
</evidence>
<sequence length="148" mass="16615">MAGLCESGNEPPDSLMVSGVEKTRKLPSICSHGVEGKPRKKPKPVTCPDRESSPGHLVSRPDALTKDGEKDIDGKSNLQQTNDEIRKKCGVQDVTKWIKTRRKVWRDNVLWMTEDRLPKIAMKGNMDTPRPLGGPPKRWKESWTPTSD</sequence>
<accession>A0ABQ8S7G8</accession>
<reference evidence="2 3" key="1">
    <citation type="journal article" date="2022" name="Allergy">
        <title>Genome assembly and annotation of Periplaneta americana reveal a comprehensive cockroach allergen profile.</title>
        <authorList>
            <person name="Wang L."/>
            <person name="Xiong Q."/>
            <person name="Saelim N."/>
            <person name="Wang L."/>
            <person name="Nong W."/>
            <person name="Wan A.T."/>
            <person name="Shi M."/>
            <person name="Liu X."/>
            <person name="Cao Q."/>
            <person name="Hui J.H.L."/>
            <person name="Sookrung N."/>
            <person name="Leung T.F."/>
            <person name="Tungtrongchitr A."/>
            <person name="Tsui S.K.W."/>
        </authorList>
    </citation>
    <scope>NUCLEOTIDE SEQUENCE [LARGE SCALE GENOMIC DNA]</scope>
    <source>
        <strain evidence="2">PWHHKU_190912</strain>
    </source>
</reference>
<dbReference type="Proteomes" id="UP001148838">
    <property type="component" value="Unassembled WGS sequence"/>
</dbReference>
<comment type="caution">
    <text evidence="2">The sequence shown here is derived from an EMBL/GenBank/DDBJ whole genome shotgun (WGS) entry which is preliminary data.</text>
</comment>
<keyword evidence="3" id="KW-1185">Reference proteome</keyword>
<feature type="region of interest" description="Disordered" evidence="1">
    <location>
        <begin position="1"/>
        <end position="83"/>
    </location>
</feature>
<feature type="region of interest" description="Disordered" evidence="1">
    <location>
        <begin position="121"/>
        <end position="148"/>
    </location>
</feature>
<feature type="compositionally biased region" description="Basic and acidic residues" evidence="1">
    <location>
        <begin position="63"/>
        <end position="74"/>
    </location>
</feature>
<name>A0ABQ8S7G8_PERAM</name>
<protein>
    <submittedName>
        <fullName evidence="2">Uncharacterized protein</fullName>
    </submittedName>
</protein>
<dbReference type="EMBL" id="JAJSOF020000033">
    <property type="protein sequence ID" value="KAJ4429857.1"/>
    <property type="molecule type" value="Genomic_DNA"/>
</dbReference>
<evidence type="ECO:0000313" key="3">
    <source>
        <dbReference type="Proteomes" id="UP001148838"/>
    </source>
</evidence>
<organism evidence="2 3">
    <name type="scientific">Periplaneta americana</name>
    <name type="common">American cockroach</name>
    <name type="synonym">Blatta americana</name>
    <dbReference type="NCBI Taxonomy" id="6978"/>
    <lineage>
        <taxon>Eukaryota</taxon>
        <taxon>Metazoa</taxon>
        <taxon>Ecdysozoa</taxon>
        <taxon>Arthropoda</taxon>
        <taxon>Hexapoda</taxon>
        <taxon>Insecta</taxon>
        <taxon>Pterygota</taxon>
        <taxon>Neoptera</taxon>
        <taxon>Polyneoptera</taxon>
        <taxon>Dictyoptera</taxon>
        <taxon>Blattodea</taxon>
        <taxon>Blattoidea</taxon>
        <taxon>Blattidae</taxon>
        <taxon>Blattinae</taxon>
        <taxon>Periplaneta</taxon>
    </lineage>
</organism>